<keyword evidence="2" id="KW-1185">Reference proteome</keyword>
<dbReference type="RefSeq" id="WP_101643953.1">
    <property type="nucleotide sequence ID" value="NZ_PGUY01000050.1"/>
</dbReference>
<dbReference type="PANTHER" id="PTHR40051:SF1">
    <property type="entry name" value="YOLD-LIKE FAMILY PROTEIN"/>
    <property type="match status" value="1"/>
</dbReference>
<dbReference type="EMBL" id="PGUY01000050">
    <property type="protein sequence ID" value="PLT28860.1"/>
    <property type="molecule type" value="Genomic_DNA"/>
</dbReference>
<sequence>MSLRDRGKIKWHGAFFMPEHIAMLRGVTTDYYKLEKPILDEYQIQEFESKICLAMEFAFLLQITIWDDGFNKEYTGLAHRLDAINKIIYLELNTPEACLMKMLFADIVKVEVIER</sequence>
<organism evidence="1 2">
    <name type="scientific">Peribacillus deserti</name>
    <dbReference type="NCBI Taxonomy" id="673318"/>
    <lineage>
        <taxon>Bacteria</taxon>
        <taxon>Bacillati</taxon>
        <taxon>Bacillota</taxon>
        <taxon>Bacilli</taxon>
        <taxon>Bacillales</taxon>
        <taxon>Bacillaceae</taxon>
        <taxon>Peribacillus</taxon>
    </lineage>
</organism>
<dbReference type="AlphaFoldDB" id="A0A2N5M3C4"/>
<comment type="caution">
    <text evidence="1">The sequence shown here is derived from an EMBL/GenBank/DDBJ whole genome shotgun (WGS) entry which is preliminary data.</text>
</comment>
<gene>
    <name evidence="1" type="ORF">CUU66_16045</name>
</gene>
<name>A0A2N5M3C4_9BACI</name>
<dbReference type="PANTHER" id="PTHR40051">
    <property type="entry name" value="IG HYPOTHETICAL 15966"/>
    <property type="match status" value="1"/>
</dbReference>
<dbReference type="InterPro" id="IPR014962">
    <property type="entry name" value="YolD"/>
</dbReference>
<accession>A0A2N5M3C4</accession>
<evidence type="ECO:0000313" key="2">
    <source>
        <dbReference type="Proteomes" id="UP000234748"/>
    </source>
</evidence>
<dbReference type="OrthoDB" id="2376882at2"/>
<dbReference type="Pfam" id="PF08863">
    <property type="entry name" value="YolD"/>
    <property type="match status" value="1"/>
</dbReference>
<protein>
    <submittedName>
        <fullName evidence="1">YolD-like family protein</fullName>
    </submittedName>
</protein>
<dbReference type="Proteomes" id="UP000234748">
    <property type="component" value="Unassembled WGS sequence"/>
</dbReference>
<reference evidence="1 2" key="1">
    <citation type="submission" date="2017-11" db="EMBL/GenBank/DDBJ databases">
        <title>Comparitive Functional Genomics of Dry Heat Resistant strains isolated from the Viking Spacecraft.</title>
        <authorList>
            <person name="Seuylemezian A."/>
            <person name="Cooper K."/>
            <person name="Vaishampayan P."/>
        </authorList>
    </citation>
    <scope>NUCLEOTIDE SEQUENCE [LARGE SCALE GENOMIC DNA]</scope>
    <source>
        <strain evidence="1 2">V1-29</strain>
    </source>
</reference>
<evidence type="ECO:0000313" key="1">
    <source>
        <dbReference type="EMBL" id="PLT28860.1"/>
    </source>
</evidence>
<proteinExistence type="predicted"/>